<keyword evidence="3" id="KW-1185">Reference proteome</keyword>
<proteinExistence type="predicted"/>
<organism evidence="2 3">
    <name type="scientific">Obba rivulosa</name>
    <dbReference type="NCBI Taxonomy" id="1052685"/>
    <lineage>
        <taxon>Eukaryota</taxon>
        <taxon>Fungi</taxon>
        <taxon>Dikarya</taxon>
        <taxon>Basidiomycota</taxon>
        <taxon>Agaricomycotina</taxon>
        <taxon>Agaricomycetes</taxon>
        <taxon>Polyporales</taxon>
        <taxon>Gelatoporiaceae</taxon>
        <taxon>Obba</taxon>
    </lineage>
</organism>
<feature type="region of interest" description="Disordered" evidence="1">
    <location>
        <begin position="128"/>
        <end position="148"/>
    </location>
</feature>
<evidence type="ECO:0000313" key="2">
    <source>
        <dbReference type="EMBL" id="OCH96298.1"/>
    </source>
</evidence>
<accession>A0A8E2DUX5</accession>
<reference evidence="2 3" key="1">
    <citation type="submission" date="2016-07" db="EMBL/GenBank/DDBJ databases">
        <title>Draft genome of the white-rot fungus Obba rivulosa 3A-2.</title>
        <authorList>
            <consortium name="DOE Joint Genome Institute"/>
            <person name="Miettinen O."/>
            <person name="Riley R."/>
            <person name="Acob R."/>
            <person name="Barry K."/>
            <person name="Cullen D."/>
            <person name="De Vries R."/>
            <person name="Hainaut M."/>
            <person name="Hatakka A."/>
            <person name="Henrissat B."/>
            <person name="Hilden K."/>
            <person name="Kuo R."/>
            <person name="Labutti K."/>
            <person name="Lipzen A."/>
            <person name="Makela M.R."/>
            <person name="Sandor L."/>
            <person name="Spatafora J.W."/>
            <person name="Grigoriev I.V."/>
            <person name="Hibbett D.S."/>
        </authorList>
    </citation>
    <scope>NUCLEOTIDE SEQUENCE [LARGE SCALE GENOMIC DNA]</scope>
    <source>
        <strain evidence="2 3">3A-2</strain>
    </source>
</reference>
<gene>
    <name evidence="2" type="ORF">OBBRIDRAFT_231944</name>
</gene>
<dbReference type="Proteomes" id="UP000250043">
    <property type="component" value="Unassembled WGS sequence"/>
</dbReference>
<feature type="compositionally biased region" description="Polar residues" evidence="1">
    <location>
        <begin position="32"/>
        <end position="43"/>
    </location>
</feature>
<sequence>MSSVAALPPPPPGDEDLATLYHQVLAGFAEESPTSPTSGNPMHSSPGEDVDSFYSHYTNNGDDTPTSPVRNATSARSAAPRAPLLGTPYFSPSTTQDERSSITAYTSEALAADTWSIVASLVTTHLSATTATRNESLDDAGTASVCGG</sequence>
<dbReference type="EMBL" id="KV722331">
    <property type="protein sequence ID" value="OCH96298.1"/>
    <property type="molecule type" value="Genomic_DNA"/>
</dbReference>
<evidence type="ECO:0000256" key="1">
    <source>
        <dbReference type="SAM" id="MobiDB-lite"/>
    </source>
</evidence>
<evidence type="ECO:0000313" key="3">
    <source>
        <dbReference type="Proteomes" id="UP000250043"/>
    </source>
</evidence>
<feature type="region of interest" description="Disordered" evidence="1">
    <location>
        <begin position="25"/>
        <end position="98"/>
    </location>
</feature>
<feature type="compositionally biased region" description="Low complexity" evidence="1">
    <location>
        <begin position="74"/>
        <end position="85"/>
    </location>
</feature>
<protein>
    <submittedName>
        <fullName evidence="2">Uncharacterized protein</fullName>
    </submittedName>
</protein>
<dbReference type="AlphaFoldDB" id="A0A8E2DUX5"/>
<dbReference type="OrthoDB" id="2754954at2759"/>
<name>A0A8E2DUX5_9APHY</name>
<feature type="compositionally biased region" description="Polar residues" evidence="1">
    <location>
        <begin position="55"/>
        <end position="73"/>
    </location>
</feature>